<keyword evidence="4" id="KW-1185">Reference proteome</keyword>
<name>A0A803JRD0_XENTR</name>
<feature type="region of interest" description="Disordered" evidence="2">
    <location>
        <begin position="508"/>
        <end position="585"/>
    </location>
</feature>
<dbReference type="OrthoDB" id="9991614at2759"/>
<proteinExistence type="predicted"/>
<dbReference type="InterPro" id="IPR024812">
    <property type="entry name" value="TPR_24"/>
</dbReference>
<evidence type="ECO:0000313" key="6">
    <source>
        <dbReference type="Xenbase" id="XB-GENE-5799676"/>
    </source>
</evidence>
<feature type="repeat" description="TPR" evidence="1">
    <location>
        <begin position="387"/>
        <end position="420"/>
    </location>
</feature>
<dbReference type="PANTHER" id="PTHR47050">
    <property type="entry name" value="TETRATRICOPEPTIDE REPEAT PROTEIN 24"/>
    <property type="match status" value="1"/>
</dbReference>
<dbReference type="Proteomes" id="UP000008143">
    <property type="component" value="Chromosome 8"/>
</dbReference>
<sequence length="694" mass="77548">MVFKVAKPLAMASGDLQTEEPNDEVPGSTKSHGTKKKKKRTKIKDSVDNSVAAEGEENDSGQVKAEIEHLTKAGHRALLSSDFQVALSCFKRAFLVSLGTKLKTVQRACAFNLGAAYVETGKPEKGLEFLLKSQPKDGEGEERMGDLNFNLGTAYEGLKDFPKALEHFRKAANLYKPTQLGNEGDTHMKMGYCYLSMKDTARAAQCFQEAGYSYIEAQRMDMAAVALNDAANYMLQSQSYDSSHVLQVLNEARLLCEHVAKKDLLAKLHNDIGLSYAQLKIFPMAVECFHQALPFCQDNGEDRRKEAVVLQNLGAAYNTQEQFEKGLEYHKKAASLHSILGNRRAQGQCFGNLAYAFSQLEDHEAAGENYLHALQAFKDSDDIHGQWQACEGLGAAKFRLGDAEKAIQYYKQALSLLSKAKEYSDTTQERIVNKLTDALQYKLSVNSRLSHCGGLNAAAPLKSFPGKLQNTGLVRFSSGAAIENTNLPQAFPVELRRVQEPFIIKAPPMEHFDDPESCDEAEEPVTENPTMTEEEEEEEDNDKEEEEDNSRALRNTGKQTTKIPSHPSENEVEEEEDDEEDDSNSLTMITNQYSEDCEEPNSAGISHYANYPQANSNLNNTYLRPDPFYQNSRHNGMLQDTQKSNHDYETLKLKTMALERSQRKQSDVPLHIPRPDPNQKPGSGKPESRMCHIM</sequence>
<feature type="compositionally biased region" description="Acidic residues" evidence="2">
    <location>
        <begin position="515"/>
        <end position="525"/>
    </location>
</feature>
<dbReference type="Pfam" id="PF13181">
    <property type="entry name" value="TPR_8"/>
    <property type="match status" value="3"/>
</dbReference>
<accession>A0A803JRD0</accession>
<dbReference type="Bgee" id="ENSXETG00000041362">
    <property type="expression patterns" value="Expressed in neurula embryo and 2 other cell types or tissues"/>
</dbReference>
<dbReference type="OMA" id="SYMEAQR"/>
<dbReference type="PANTHER" id="PTHR47050:SF2">
    <property type="entry name" value="TETRATRICOPEPTIDE REPEAT PROTEIN 24"/>
    <property type="match status" value="1"/>
</dbReference>
<dbReference type="Gene3D" id="1.25.40.10">
    <property type="entry name" value="Tetratricopeptide repeat domain"/>
    <property type="match status" value="2"/>
</dbReference>
<evidence type="ECO:0000313" key="3">
    <source>
        <dbReference type="Ensembl" id="ENSXETP00000110524"/>
    </source>
</evidence>
<feature type="compositionally biased region" description="Polar residues" evidence="2">
    <location>
        <begin position="552"/>
        <end position="563"/>
    </location>
</feature>
<dbReference type="Pfam" id="PF13174">
    <property type="entry name" value="TPR_6"/>
    <property type="match status" value="1"/>
</dbReference>
<organism evidence="3">
    <name type="scientific">Xenopus tropicalis</name>
    <name type="common">Western clawed frog</name>
    <name type="synonym">Silurana tropicalis</name>
    <dbReference type="NCBI Taxonomy" id="8364"/>
    <lineage>
        <taxon>Eukaryota</taxon>
        <taxon>Metazoa</taxon>
        <taxon>Chordata</taxon>
        <taxon>Craniata</taxon>
        <taxon>Vertebrata</taxon>
        <taxon>Euteleostomi</taxon>
        <taxon>Amphibia</taxon>
        <taxon>Batrachia</taxon>
        <taxon>Anura</taxon>
        <taxon>Pipoidea</taxon>
        <taxon>Pipidae</taxon>
        <taxon>Xenopodinae</taxon>
        <taxon>Xenopus</taxon>
        <taxon>Silurana</taxon>
    </lineage>
</organism>
<feature type="compositionally biased region" description="Basic residues" evidence="2">
    <location>
        <begin position="32"/>
        <end position="42"/>
    </location>
</feature>
<reference evidence="5" key="3">
    <citation type="submission" date="2025-04" db="UniProtKB">
        <authorList>
            <consortium name="RefSeq"/>
        </authorList>
    </citation>
    <scope>IDENTIFICATION</scope>
    <source>
        <strain evidence="5">Nigerian</strain>
        <tissue evidence="5">Liver and blood</tissue>
    </source>
</reference>
<dbReference type="Xenbase" id="XB-GENE-5799676">
    <property type="gene designation" value="ttc24"/>
</dbReference>
<evidence type="ECO:0000313" key="4">
    <source>
        <dbReference type="Proteomes" id="UP000008143"/>
    </source>
</evidence>
<dbReference type="RefSeq" id="XP_031747842.1">
    <property type="nucleotide sequence ID" value="XM_031891982.1"/>
</dbReference>
<feature type="compositionally biased region" description="Acidic residues" evidence="2">
    <location>
        <begin position="532"/>
        <end position="548"/>
    </location>
</feature>
<protein>
    <submittedName>
        <fullName evidence="3">Tetratricopeptide repeat domain 24</fullName>
    </submittedName>
    <submittedName>
        <fullName evidence="5">Tetratricopeptide repeat protein 24 isoform X1</fullName>
    </submittedName>
</protein>
<evidence type="ECO:0000256" key="2">
    <source>
        <dbReference type="SAM" id="MobiDB-lite"/>
    </source>
</evidence>
<dbReference type="SMART" id="SM00028">
    <property type="entry name" value="TPR"/>
    <property type="match status" value="7"/>
</dbReference>
<dbReference type="InterPro" id="IPR011990">
    <property type="entry name" value="TPR-like_helical_dom_sf"/>
</dbReference>
<dbReference type="AGR" id="Xenbase:XB-GENE-5799676"/>
<evidence type="ECO:0000313" key="5">
    <source>
        <dbReference type="RefSeq" id="XP_031747842.1"/>
    </source>
</evidence>
<feature type="region of interest" description="Disordered" evidence="2">
    <location>
        <begin position="659"/>
        <end position="694"/>
    </location>
</feature>
<dbReference type="Ensembl" id="ENSXETT00000120540">
    <property type="protein sequence ID" value="ENSXETP00000110524"/>
    <property type="gene ID" value="ENSXETG00000041362"/>
</dbReference>
<evidence type="ECO:0000256" key="1">
    <source>
        <dbReference type="PROSITE-ProRule" id="PRU00339"/>
    </source>
</evidence>
<keyword evidence="1" id="KW-0802">TPR repeat</keyword>
<dbReference type="CTD" id="164118"/>
<gene>
    <name evidence="3 5 6" type="primary">ttc24</name>
</gene>
<feature type="repeat" description="TPR" evidence="1">
    <location>
        <begin position="145"/>
        <end position="178"/>
    </location>
</feature>
<dbReference type="InterPro" id="IPR019734">
    <property type="entry name" value="TPR_rpt"/>
</dbReference>
<dbReference type="GeneTree" id="ENSGT00730000111346"/>
<dbReference type="SUPFAM" id="SSF48452">
    <property type="entry name" value="TPR-like"/>
    <property type="match status" value="2"/>
</dbReference>
<feature type="compositionally biased region" description="Acidic residues" evidence="2">
    <location>
        <begin position="570"/>
        <end position="583"/>
    </location>
</feature>
<reference evidence="3" key="2">
    <citation type="submission" date="2021-03" db="UniProtKB">
        <authorList>
            <consortium name="Ensembl"/>
        </authorList>
    </citation>
    <scope>IDENTIFICATION</scope>
</reference>
<dbReference type="Pfam" id="PF13424">
    <property type="entry name" value="TPR_12"/>
    <property type="match status" value="1"/>
</dbReference>
<reference evidence="3" key="1">
    <citation type="journal article" date="2010" name="Science">
        <title>The genome of the Western clawed frog Xenopus tropicalis.</title>
        <authorList>
            <person name="Hellsten U."/>
            <person name="Harland R.M."/>
            <person name="Gilchrist M.J."/>
            <person name="Hendrix D."/>
            <person name="Jurka J."/>
            <person name="Kapitonov V."/>
            <person name="Ovcharenko I."/>
            <person name="Putnam N.H."/>
            <person name="Shu S."/>
            <person name="Taher L."/>
            <person name="Blitz I.L."/>
            <person name="Blumberg B."/>
            <person name="Dichmann D.S."/>
            <person name="Dubchak I."/>
            <person name="Amaya E."/>
            <person name="Detter J.C."/>
            <person name="Fletcher R."/>
            <person name="Gerhard D.S."/>
            <person name="Goodstein D."/>
            <person name="Graves T."/>
            <person name="Grigoriev I.V."/>
            <person name="Grimwood J."/>
            <person name="Kawashima T."/>
            <person name="Lindquist E."/>
            <person name="Lucas S.M."/>
            <person name="Mead P.E."/>
            <person name="Mitros T."/>
            <person name="Ogino H."/>
            <person name="Ohta Y."/>
            <person name="Poliakov A.V."/>
            <person name="Pollet N."/>
            <person name="Robert J."/>
            <person name="Salamov A."/>
            <person name="Sater A.K."/>
            <person name="Schmutz J."/>
            <person name="Terry A."/>
            <person name="Vize P.D."/>
            <person name="Warren W.C."/>
            <person name="Wells D."/>
            <person name="Wills A."/>
            <person name="Wilson R.K."/>
            <person name="Zimmerman L.B."/>
            <person name="Zorn A.M."/>
            <person name="Grainger R."/>
            <person name="Grammer T."/>
            <person name="Khokha M.K."/>
            <person name="Richardson P.M."/>
            <person name="Rokhsar D.S."/>
        </authorList>
    </citation>
    <scope>NUCLEOTIDE SEQUENCE [LARGE SCALE GENOMIC DNA]</scope>
    <source>
        <strain evidence="3">Nigerian</strain>
    </source>
</reference>
<feature type="region of interest" description="Disordered" evidence="2">
    <location>
        <begin position="1"/>
        <end position="61"/>
    </location>
</feature>
<dbReference type="GeneID" id="100379937"/>
<dbReference type="PROSITE" id="PS50005">
    <property type="entry name" value="TPR"/>
    <property type="match status" value="2"/>
</dbReference>
<dbReference type="AlphaFoldDB" id="A0A803JRD0"/>